<gene>
    <name evidence="8" type="ORF">ED236_00085</name>
</gene>
<comment type="subcellular location">
    <subcellularLocation>
        <location evidence="1">Cell membrane</location>
        <topology evidence="1">Multi-pass membrane protein</topology>
    </subcellularLocation>
</comment>
<feature type="transmembrane region" description="Helical" evidence="6">
    <location>
        <begin position="470"/>
        <end position="492"/>
    </location>
</feature>
<feature type="transmembrane region" description="Helical" evidence="6">
    <location>
        <begin position="396"/>
        <end position="416"/>
    </location>
</feature>
<dbReference type="InterPro" id="IPR038766">
    <property type="entry name" value="Membrane_comp_ABC_pdt"/>
</dbReference>
<keyword evidence="4 6" id="KW-1133">Transmembrane helix</keyword>
<feature type="transmembrane region" description="Helical" evidence="6">
    <location>
        <begin position="754"/>
        <end position="785"/>
    </location>
</feature>
<evidence type="ECO:0000256" key="4">
    <source>
        <dbReference type="ARBA" id="ARBA00022989"/>
    </source>
</evidence>
<evidence type="ECO:0000256" key="6">
    <source>
        <dbReference type="SAM" id="Phobius"/>
    </source>
</evidence>
<evidence type="ECO:0000313" key="9">
    <source>
        <dbReference type="Proteomes" id="UP000275137"/>
    </source>
</evidence>
<feature type="domain" description="ABC3 transporter permease C-terminal" evidence="7">
    <location>
        <begin position="261"/>
        <end position="375"/>
    </location>
</feature>
<name>A0A3N0V5E8_9PROT</name>
<evidence type="ECO:0000256" key="3">
    <source>
        <dbReference type="ARBA" id="ARBA00022692"/>
    </source>
</evidence>
<keyword evidence="3 6" id="KW-0812">Transmembrane</keyword>
<dbReference type="PANTHER" id="PTHR30287">
    <property type="entry name" value="MEMBRANE COMPONENT OF PREDICTED ABC SUPERFAMILY METABOLITE UPTAKE TRANSPORTER"/>
    <property type="match status" value="1"/>
</dbReference>
<evidence type="ECO:0000259" key="7">
    <source>
        <dbReference type="Pfam" id="PF02687"/>
    </source>
</evidence>
<dbReference type="EMBL" id="RJVP01000001">
    <property type="protein sequence ID" value="ROH87933.1"/>
    <property type="molecule type" value="Genomic_DNA"/>
</dbReference>
<protein>
    <submittedName>
        <fullName evidence="8">FtsX-like permease family protein</fullName>
    </submittedName>
</protein>
<feature type="transmembrane region" description="Helical" evidence="6">
    <location>
        <begin position="713"/>
        <end position="733"/>
    </location>
</feature>
<accession>A0A3N0V5E8</accession>
<organism evidence="8 9">
    <name type="scientific">Pseudomethylobacillus aquaticus</name>
    <dbReference type="NCBI Taxonomy" id="2676064"/>
    <lineage>
        <taxon>Bacteria</taxon>
        <taxon>Pseudomonadati</taxon>
        <taxon>Pseudomonadota</taxon>
        <taxon>Betaproteobacteria</taxon>
        <taxon>Nitrosomonadales</taxon>
        <taxon>Methylophilaceae</taxon>
        <taxon>Pseudomethylobacillus</taxon>
    </lineage>
</organism>
<evidence type="ECO:0000256" key="5">
    <source>
        <dbReference type="ARBA" id="ARBA00023136"/>
    </source>
</evidence>
<feature type="transmembrane region" description="Helical" evidence="6">
    <location>
        <begin position="302"/>
        <end position="327"/>
    </location>
</feature>
<keyword evidence="9" id="KW-1185">Reference proteome</keyword>
<comment type="caution">
    <text evidence="8">The sequence shown here is derived from an EMBL/GenBank/DDBJ whole genome shotgun (WGS) entry which is preliminary data.</text>
</comment>
<keyword evidence="2" id="KW-1003">Cell membrane</keyword>
<evidence type="ECO:0000256" key="2">
    <source>
        <dbReference type="ARBA" id="ARBA00022475"/>
    </source>
</evidence>
<feature type="transmembrane region" description="Helical" evidence="6">
    <location>
        <begin position="257"/>
        <end position="281"/>
    </location>
</feature>
<proteinExistence type="predicted"/>
<dbReference type="GO" id="GO:0005886">
    <property type="term" value="C:plasma membrane"/>
    <property type="evidence" value="ECO:0007669"/>
    <property type="project" value="UniProtKB-SubCell"/>
</dbReference>
<reference evidence="8 9" key="1">
    <citation type="submission" date="2018-10" db="EMBL/GenBank/DDBJ databases">
        <authorList>
            <person name="Chen W.-M."/>
        </authorList>
    </citation>
    <scope>NUCLEOTIDE SEQUENCE [LARGE SCALE GENOMIC DNA]</scope>
    <source>
        <strain evidence="8 9">H-5</strain>
    </source>
</reference>
<feature type="transmembrane region" description="Helical" evidence="6">
    <location>
        <begin position="347"/>
        <end position="367"/>
    </location>
</feature>
<dbReference type="PANTHER" id="PTHR30287:SF1">
    <property type="entry name" value="INNER MEMBRANE PROTEIN"/>
    <property type="match status" value="1"/>
</dbReference>
<dbReference type="AlphaFoldDB" id="A0A3N0V5E8"/>
<feature type="transmembrane region" description="Helical" evidence="6">
    <location>
        <begin position="422"/>
        <end position="441"/>
    </location>
</feature>
<dbReference type="Pfam" id="PF02687">
    <property type="entry name" value="FtsX"/>
    <property type="match status" value="2"/>
</dbReference>
<keyword evidence="5 6" id="KW-0472">Membrane</keyword>
<feature type="domain" description="ABC3 transporter permease C-terminal" evidence="7">
    <location>
        <begin position="715"/>
        <end position="815"/>
    </location>
</feature>
<dbReference type="Proteomes" id="UP000275137">
    <property type="component" value="Unassembled WGS sequence"/>
</dbReference>
<feature type="transmembrane region" description="Helical" evidence="6">
    <location>
        <begin position="797"/>
        <end position="819"/>
    </location>
</feature>
<sequence>MMLALNLAWRQLRSLWASGEVRVLFLALVLAVAATTTVGLFTDRVASALVREGGLLLGGDMVVQADHPLPAQFVEAAEQQRLHTAQTMEFPSMVSDGEQSQLAEIKAVSDSFPLRGELTIAAAPATSGIAARSVPQPGSVWLEPRLAGLLALAVGDHVQLGESKLRVAALLQQEPSRGGDMFSYAPRLMMNLADVEATGLVQYGSRVRYQLLLAAGSGPLADYKAWAEARLGDGEKLMDVSTARPEMRSALDKSSQFLGLAAMVAVLLAMVAMYLASLPYVQNSFDSYAMMRCLGASRALMLKVLLYQALLLAALGALLGAAIGYVAQSGLSMLAGRLFAEALPAAAWTPLLLGCLAGLLILLAVLWPQLLRLAQVPALRILRRDLEHSPSEGKRWLQRLSLLPALLVMALLLLWQSGDWKLGGAMLVALCGLLAVTTGLARLGSSMLQRLPGSHSGWRLGLAGLRRRPWLAAAQVSALSLGLMALLLLALIRSDLLNNWQQSLPADAPNRFMINIQPDQLDAIQQRLHQAGLQDTQLFPMVRGRLTAVNGEPVLVDNYTDDRARRLAEREFNLSWAADMQADNQLLQGRWWTASQHGQPLVSLEQDLATALGLKVGDRLRYDIAGSPLELTVSSIRKVEWDSMRANFFAVTPPGVLDGFDASYISSFHLPIGNDTLINSLVKAMPNLTVLDIAAIMQQVRGVMARMTHAVEYVFAFSLLAGIAVLYAALAATRAERTREMTLLRVLGARSRQLYQAVFTEFAVIGLLAALVAVLVANLLAYYVSVQVLGIVYAFNLRFSLLLLMLAALLVPTAAWFGVRSDLQQPPRHLLQSV</sequence>
<evidence type="ECO:0000313" key="8">
    <source>
        <dbReference type="EMBL" id="ROH87933.1"/>
    </source>
</evidence>
<dbReference type="InterPro" id="IPR003838">
    <property type="entry name" value="ABC3_permease_C"/>
</dbReference>
<evidence type="ECO:0000256" key="1">
    <source>
        <dbReference type="ARBA" id="ARBA00004651"/>
    </source>
</evidence>